<sequence length="470" mass="53428">MNPPALYFMGFSAVMLGSQGFSNPSRKTWWSKRLRSDLFHTAGRLTERQIKYASESGFKTLISLFTYDTDVGDAYFSGGNYLPSTDKSRYIAERLCGIRLHALLKSGANDWKNNATVQHLHDIVRKSKKPILFFSDKSYAATFLLLLHFANITEKEDVQLGEPSLSRQEVFQNGAQLGFHYETNNKLIDLMFNVIGDVDPTPFNVSPDIHSEKWYQYYWQMKPVYENVFISGQIQEHHLANIKSVGIVSVVNTRRGLTNLATGHKLQEEVTLLNIKDRTGTYTGNGRQSVQQLQLNRIHPNKPKVYISDSSLVNYDTNNTGEFGDHIGYNERIERNSIGRIVPSIEYFHLPIGGRYGYDKMMWKAYKKDLQKISNKGIMLLQCRTGARSATLGILWSAYNYCFNSTWALQKGQEIGYNLAEDSKITVLFQEVLDNRPGCIPLGKSSLTTPVLHSLILLCLTLYEILRDGV</sequence>
<dbReference type="InterPro" id="IPR029021">
    <property type="entry name" value="Prot-tyrosine_phosphatase-like"/>
</dbReference>
<dbReference type="Gene3D" id="3.90.190.10">
    <property type="entry name" value="Protein tyrosine phosphatase superfamily"/>
    <property type="match status" value="1"/>
</dbReference>
<evidence type="ECO:0000313" key="1">
    <source>
        <dbReference type="EMBL" id="KAK2168806.1"/>
    </source>
</evidence>
<protein>
    <submittedName>
        <fullName evidence="1">Uncharacterized protein</fullName>
    </submittedName>
</protein>
<organism evidence="1 2">
    <name type="scientific">Paralvinella palmiformis</name>
    <dbReference type="NCBI Taxonomy" id="53620"/>
    <lineage>
        <taxon>Eukaryota</taxon>
        <taxon>Metazoa</taxon>
        <taxon>Spiralia</taxon>
        <taxon>Lophotrochozoa</taxon>
        <taxon>Annelida</taxon>
        <taxon>Polychaeta</taxon>
        <taxon>Sedentaria</taxon>
        <taxon>Canalipalpata</taxon>
        <taxon>Terebellida</taxon>
        <taxon>Terebelliformia</taxon>
        <taxon>Alvinellidae</taxon>
        <taxon>Paralvinella</taxon>
    </lineage>
</organism>
<proteinExistence type="predicted"/>
<reference evidence="1" key="1">
    <citation type="journal article" date="2023" name="Mol. Biol. Evol.">
        <title>Third-Generation Sequencing Reveals the Adaptive Role of the Epigenome in Three Deep-Sea Polychaetes.</title>
        <authorList>
            <person name="Perez M."/>
            <person name="Aroh O."/>
            <person name="Sun Y."/>
            <person name="Lan Y."/>
            <person name="Juniper S.K."/>
            <person name="Young C.R."/>
            <person name="Angers B."/>
            <person name="Qian P.Y."/>
        </authorList>
    </citation>
    <scope>NUCLEOTIDE SEQUENCE</scope>
    <source>
        <strain evidence="1">P08H-3</strain>
    </source>
</reference>
<accession>A0AAD9NHU0</accession>
<gene>
    <name evidence="1" type="ORF">LSH36_14g10019</name>
</gene>
<name>A0AAD9NHU0_9ANNE</name>
<dbReference type="EMBL" id="JAODUP010000014">
    <property type="protein sequence ID" value="KAK2168806.1"/>
    <property type="molecule type" value="Genomic_DNA"/>
</dbReference>
<keyword evidence="2" id="KW-1185">Reference proteome</keyword>
<comment type="caution">
    <text evidence="1">The sequence shown here is derived from an EMBL/GenBank/DDBJ whole genome shotgun (WGS) entry which is preliminary data.</text>
</comment>
<evidence type="ECO:0000313" key="2">
    <source>
        <dbReference type="Proteomes" id="UP001208570"/>
    </source>
</evidence>
<dbReference type="Proteomes" id="UP001208570">
    <property type="component" value="Unassembled WGS sequence"/>
</dbReference>
<dbReference type="AlphaFoldDB" id="A0AAD9NHU0"/>